<dbReference type="GO" id="GO:0004252">
    <property type="term" value="F:serine-type endopeptidase activity"/>
    <property type="evidence" value="ECO:0007669"/>
    <property type="project" value="InterPro"/>
</dbReference>
<dbReference type="RefSeq" id="WP_184338410.1">
    <property type="nucleotide sequence ID" value="NZ_JACHIG010000001.1"/>
</dbReference>
<dbReference type="PANTHER" id="PTHR22939">
    <property type="entry name" value="SERINE PROTEASE FAMILY S1C HTRA-RELATED"/>
    <property type="match status" value="1"/>
</dbReference>
<dbReference type="InterPro" id="IPR009003">
    <property type="entry name" value="Peptidase_S1_PA"/>
</dbReference>
<organism evidence="2 3">
    <name type="scientific">Prosthecobacter vanneervenii</name>
    <dbReference type="NCBI Taxonomy" id="48466"/>
    <lineage>
        <taxon>Bacteria</taxon>
        <taxon>Pseudomonadati</taxon>
        <taxon>Verrucomicrobiota</taxon>
        <taxon>Verrucomicrobiia</taxon>
        <taxon>Verrucomicrobiales</taxon>
        <taxon>Verrucomicrobiaceae</taxon>
        <taxon>Prosthecobacter</taxon>
    </lineage>
</organism>
<evidence type="ECO:0000256" key="1">
    <source>
        <dbReference type="SAM" id="SignalP"/>
    </source>
</evidence>
<dbReference type="Gene3D" id="2.40.10.120">
    <property type="match status" value="1"/>
</dbReference>
<evidence type="ECO:0000313" key="3">
    <source>
        <dbReference type="Proteomes" id="UP000590740"/>
    </source>
</evidence>
<dbReference type="PANTHER" id="PTHR22939:SF129">
    <property type="entry name" value="SERINE PROTEASE HTRA2, MITOCHONDRIAL"/>
    <property type="match status" value="1"/>
</dbReference>
<accession>A0A7W7Y8B4</accession>
<keyword evidence="1" id="KW-0732">Signal</keyword>
<dbReference type="Proteomes" id="UP000590740">
    <property type="component" value="Unassembled WGS sequence"/>
</dbReference>
<dbReference type="PRINTS" id="PR00834">
    <property type="entry name" value="PROTEASES2C"/>
</dbReference>
<dbReference type="AlphaFoldDB" id="A0A7W7Y8B4"/>
<reference evidence="2 3" key="1">
    <citation type="submission" date="2020-08" db="EMBL/GenBank/DDBJ databases">
        <title>Genomic Encyclopedia of Type Strains, Phase IV (KMG-IV): sequencing the most valuable type-strain genomes for metagenomic binning, comparative biology and taxonomic classification.</title>
        <authorList>
            <person name="Goeker M."/>
        </authorList>
    </citation>
    <scope>NUCLEOTIDE SEQUENCE [LARGE SCALE GENOMIC DNA]</scope>
    <source>
        <strain evidence="2 3">DSM 12252</strain>
    </source>
</reference>
<feature type="signal peptide" evidence="1">
    <location>
        <begin position="1"/>
        <end position="18"/>
    </location>
</feature>
<name>A0A7W7Y8B4_9BACT</name>
<evidence type="ECO:0000313" key="2">
    <source>
        <dbReference type="EMBL" id="MBB5031492.1"/>
    </source>
</evidence>
<dbReference type="EMBL" id="JACHIG010000001">
    <property type="protein sequence ID" value="MBB5031492.1"/>
    <property type="molecule type" value="Genomic_DNA"/>
</dbReference>
<keyword evidence="2" id="KW-0378">Hydrolase</keyword>
<keyword evidence="3" id="KW-1185">Reference proteome</keyword>
<protein>
    <submittedName>
        <fullName evidence="2">S1-C subfamily serine protease</fullName>
    </submittedName>
</protein>
<sequence>MKHLLLALLLTLTHPVLAADPVPHPHGEWYLLGHTMARQAAPTYRQFHYKNNAISRRLSAVLAPLGIQADTLKASQLQFLQLGWDHGIIGRPLAIVPPEDQAKSILPPQLRGYITFKNQPPAGANPADIPGGTLADKAALWKKAVVKVLIKLPDGSAHGSGAFIGPGLILTNHHVIEGATSIEVQLEEDASLHPATLIADQKVPDVALLRVQFTDHEILPIGRSSECRELEEVIMIGYPIFAEASATYVKGAISSTHRIFKKNEVLQLDIRSNHGNSGGPVITTDGRIIGILTFGLGGLNPELSQFTFAIKTDFVRPFLEEHARGLYQSAE</sequence>
<keyword evidence="2" id="KW-0645">Protease</keyword>
<proteinExistence type="predicted"/>
<dbReference type="GO" id="GO:0006508">
    <property type="term" value="P:proteolysis"/>
    <property type="evidence" value="ECO:0007669"/>
    <property type="project" value="UniProtKB-KW"/>
</dbReference>
<comment type="caution">
    <text evidence="2">The sequence shown here is derived from an EMBL/GenBank/DDBJ whole genome shotgun (WGS) entry which is preliminary data.</text>
</comment>
<gene>
    <name evidence="2" type="ORF">HNQ65_001046</name>
</gene>
<feature type="chain" id="PRO_5031272890" evidence="1">
    <location>
        <begin position="19"/>
        <end position="331"/>
    </location>
</feature>
<dbReference type="InterPro" id="IPR001940">
    <property type="entry name" value="Peptidase_S1C"/>
</dbReference>
<dbReference type="Pfam" id="PF13365">
    <property type="entry name" value="Trypsin_2"/>
    <property type="match status" value="1"/>
</dbReference>
<dbReference type="SUPFAM" id="SSF50494">
    <property type="entry name" value="Trypsin-like serine proteases"/>
    <property type="match status" value="1"/>
</dbReference>